<gene>
    <name evidence="1" type="ORF">AN481_08275</name>
</gene>
<dbReference type="EMBL" id="LJOY01000021">
    <property type="protein sequence ID" value="OBQ25802.1"/>
    <property type="molecule type" value="Genomic_DNA"/>
</dbReference>
<reference evidence="1 2" key="1">
    <citation type="submission" date="2015-09" db="EMBL/GenBank/DDBJ databases">
        <title>Whole genome shotgun sequence assembly of Aphanizomenon flos-aquae UKL13.</title>
        <authorList>
            <person name="Driscoll C."/>
        </authorList>
    </citation>
    <scope>NUCLEOTIDE SEQUENCE [LARGE SCALE GENOMIC DNA]</scope>
    <source>
        <strain evidence="1">MDT13</strain>
    </source>
</reference>
<organism evidence="1 2">
    <name type="scientific">Aphanizomenon flos-aquae LD13</name>
    <dbReference type="NCBI Taxonomy" id="1710894"/>
    <lineage>
        <taxon>Bacteria</taxon>
        <taxon>Bacillati</taxon>
        <taxon>Cyanobacteriota</taxon>
        <taxon>Cyanophyceae</taxon>
        <taxon>Nostocales</taxon>
        <taxon>Aphanizomenonaceae</taxon>
        <taxon>Aphanizomenon</taxon>
    </lineage>
</organism>
<dbReference type="STRING" id="1803587.GCA_001593825_00064"/>
<dbReference type="AlphaFoldDB" id="A0A1B7VXT9"/>
<name>A0A1B7VXT9_APHFL</name>
<evidence type="ECO:0000313" key="1">
    <source>
        <dbReference type="EMBL" id="OBQ25802.1"/>
    </source>
</evidence>
<sequence length="143" mass="16149">MKMYKIYVSGALTDVENPIETKALYEKIGLVCEEIGFQSYVPHLHTDPVNNPDITPREVFDKDKHQVSISDLVIAYLGSLSFGVGMELAYAENNKIPIIVLYETGKRISRFPLGIPSVIAIIQFNDHEDALNQLKTVLLNWKQ</sequence>
<protein>
    <submittedName>
        <fullName evidence="1">XRE family transcriptional regulator</fullName>
    </submittedName>
</protein>
<dbReference type="PATRIC" id="fig|1710894.3.peg.3380"/>
<dbReference type="SUPFAM" id="SSF52309">
    <property type="entry name" value="N-(deoxy)ribosyltransferase-like"/>
    <property type="match status" value="1"/>
</dbReference>
<evidence type="ECO:0000313" key="2">
    <source>
        <dbReference type="Proteomes" id="UP000092382"/>
    </source>
</evidence>
<dbReference type="Proteomes" id="UP000092382">
    <property type="component" value="Unassembled WGS sequence"/>
</dbReference>
<proteinExistence type="predicted"/>
<comment type="caution">
    <text evidence="1">The sequence shown here is derived from an EMBL/GenBank/DDBJ whole genome shotgun (WGS) entry which is preliminary data.</text>
</comment>
<accession>A0A1B7VXT9</accession>
<dbReference type="Gene3D" id="3.40.50.450">
    <property type="match status" value="1"/>
</dbReference>